<proteinExistence type="predicted"/>
<dbReference type="PRINTS" id="PR00702">
    <property type="entry name" value="ACRIFLAVINRP"/>
</dbReference>
<accession>A0ABU4DMU0</accession>
<dbReference type="EMBL" id="JAPMIV010000004">
    <property type="protein sequence ID" value="MDV6373678.1"/>
    <property type="molecule type" value="Genomic_DNA"/>
</dbReference>
<evidence type="ECO:0000256" key="2">
    <source>
        <dbReference type="SAM" id="Phobius"/>
    </source>
</evidence>
<feature type="transmembrane region" description="Helical" evidence="2">
    <location>
        <begin position="1080"/>
        <end position="1099"/>
    </location>
</feature>
<keyword evidence="2" id="KW-1133">Transmembrane helix</keyword>
<keyword evidence="4" id="KW-1185">Reference proteome</keyword>
<dbReference type="SUPFAM" id="SSF82866">
    <property type="entry name" value="Multidrug efflux transporter AcrB transmembrane domain"/>
    <property type="match status" value="2"/>
</dbReference>
<feature type="transmembrane region" description="Helical" evidence="2">
    <location>
        <begin position="389"/>
        <end position="405"/>
    </location>
</feature>
<dbReference type="PANTHER" id="PTHR32063:SF0">
    <property type="entry name" value="SWARMING MOTILITY PROTEIN SWRC"/>
    <property type="match status" value="1"/>
</dbReference>
<feature type="transmembrane region" description="Helical" evidence="2">
    <location>
        <begin position="1111"/>
        <end position="1137"/>
    </location>
</feature>
<feature type="transmembrane region" description="Helical" evidence="2">
    <location>
        <begin position="514"/>
        <end position="539"/>
    </location>
</feature>
<dbReference type="Gene3D" id="3.30.70.1430">
    <property type="entry name" value="Multidrug efflux transporter AcrB pore domain"/>
    <property type="match status" value="2"/>
</dbReference>
<organism evidence="3 4">
    <name type="scientific">Deinococcus arenicola</name>
    <dbReference type="NCBI Taxonomy" id="2994950"/>
    <lineage>
        <taxon>Bacteria</taxon>
        <taxon>Thermotogati</taxon>
        <taxon>Deinococcota</taxon>
        <taxon>Deinococci</taxon>
        <taxon>Deinococcales</taxon>
        <taxon>Deinococcaceae</taxon>
        <taxon>Deinococcus</taxon>
    </lineage>
</organism>
<name>A0ABU4DMU0_9DEIO</name>
<dbReference type="Gene3D" id="1.20.1640.10">
    <property type="entry name" value="Multidrug efflux transporter AcrB transmembrane domain"/>
    <property type="match status" value="4"/>
</dbReference>
<feature type="transmembrane region" description="Helical" evidence="2">
    <location>
        <begin position="649"/>
        <end position="671"/>
    </location>
</feature>
<dbReference type="SUPFAM" id="SSF82714">
    <property type="entry name" value="Multidrug efflux transporter AcrB TolC docking domain, DN and DC subdomains"/>
    <property type="match status" value="2"/>
</dbReference>
<evidence type="ECO:0000256" key="1">
    <source>
        <dbReference type="SAM" id="MobiDB-lite"/>
    </source>
</evidence>
<feature type="region of interest" description="Disordered" evidence="1">
    <location>
        <begin position="1147"/>
        <end position="1168"/>
    </location>
</feature>
<feature type="transmembrane region" description="Helical" evidence="2">
    <location>
        <begin position="572"/>
        <end position="588"/>
    </location>
</feature>
<dbReference type="Gene3D" id="3.30.70.1440">
    <property type="entry name" value="Multidrug efflux transporter AcrB pore domain"/>
    <property type="match status" value="1"/>
</dbReference>
<dbReference type="Gene3D" id="3.30.70.1320">
    <property type="entry name" value="Multidrug efflux transporter AcrB pore domain like"/>
    <property type="match status" value="1"/>
</dbReference>
<reference evidence="3 4" key="1">
    <citation type="submission" date="2022-11" db="EMBL/GenBank/DDBJ databases">
        <title>Deinococcus ZS9-10, Low Temperature and Draught-tolerating, UV-resistant Bacteria from Continental Antarctica.</title>
        <authorList>
            <person name="Cheng L."/>
        </authorList>
    </citation>
    <scope>NUCLEOTIDE SEQUENCE [LARGE SCALE GENOMIC DNA]</scope>
    <source>
        <strain evidence="3 4">ZS9-10</strain>
    </source>
</reference>
<keyword evidence="2" id="KW-0812">Transmembrane</keyword>
<feature type="transmembrane region" description="Helical" evidence="2">
    <location>
        <begin position="411"/>
        <end position="428"/>
    </location>
</feature>
<feature type="compositionally biased region" description="Low complexity" evidence="1">
    <location>
        <begin position="11"/>
        <end position="32"/>
    </location>
</feature>
<feature type="transmembrane region" description="Helical" evidence="2">
    <location>
        <begin position="593"/>
        <end position="612"/>
    </location>
</feature>
<dbReference type="Pfam" id="PF00873">
    <property type="entry name" value="ACR_tran"/>
    <property type="match status" value="2"/>
</dbReference>
<gene>
    <name evidence="3" type="ORF">ORD21_03585</name>
</gene>
<dbReference type="InterPro" id="IPR027463">
    <property type="entry name" value="AcrB_DN_DC_subdom"/>
</dbReference>
<feature type="transmembrane region" description="Helical" evidence="2">
    <location>
        <begin position="65"/>
        <end position="84"/>
    </location>
</feature>
<feature type="transmembrane region" description="Helical" evidence="2">
    <location>
        <begin position="979"/>
        <end position="997"/>
    </location>
</feature>
<feature type="transmembrane region" description="Helical" evidence="2">
    <location>
        <begin position="1009"/>
        <end position="1029"/>
    </location>
</feature>
<dbReference type="RefSeq" id="WP_317638992.1">
    <property type="nucleotide sequence ID" value="NZ_JAPMIV010000004.1"/>
</dbReference>
<dbReference type="InterPro" id="IPR001036">
    <property type="entry name" value="Acrflvin-R"/>
</dbReference>
<comment type="caution">
    <text evidence="3">The sequence shown here is derived from an EMBL/GenBank/DDBJ whole genome shotgun (WGS) entry which is preliminary data.</text>
</comment>
<evidence type="ECO:0000313" key="3">
    <source>
        <dbReference type="EMBL" id="MDV6373678.1"/>
    </source>
</evidence>
<dbReference type="SUPFAM" id="SSF82693">
    <property type="entry name" value="Multidrug efflux transporter AcrB pore domain, PN1, PN2, PC1 and PC2 subdomains"/>
    <property type="match status" value="3"/>
</dbReference>
<dbReference type="PANTHER" id="PTHR32063">
    <property type="match status" value="1"/>
</dbReference>
<dbReference type="Proteomes" id="UP001276150">
    <property type="component" value="Unassembled WGS sequence"/>
</dbReference>
<feature type="transmembrane region" description="Helical" evidence="2">
    <location>
        <begin position="440"/>
        <end position="458"/>
    </location>
</feature>
<feature type="transmembrane region" description="Helical" evidence="2">
    <location>
        <begin position="482"/>
        <end position="507"/>
    </location>
</feature>
<protein>
    <submittedName>
        <fullName evidence="3">Efflux RND transporter permease subunit</fullName>
    </submittedName>
</protein>
<feature type="transmembrane region" description="Helical" evidence="2">
    <location>
        <begin position="1035"/>
        <end position="1060"/>
    </location>
</feature>
<keyword evidence="2" id="KW-0472">Membrane</keyword>
<feature type="compositionally biased region" description="Polar residues" evidence="1">
    <location>
        <begin position="33"/>
        <end position="43"/>
    </location>
</feature>
<evidence type="ECO:0000313" key="4">
    <source>
        <dbReference type="Proteomes" id="UP001276150"/>
    </source>
</evidence>
<feature type="region of interest" description="Disordered" evidence="1">
    <location>
        <begin position="1"/>
        <end position="48"/>
    </location>
</feature>
<dbReference type="Gene3D" id="3.30.2090.10">
    <property type="entry name" value="Multidrug efflux transporter AcrB TolC docking domain, DN and DC subdomains"/>
    <property type="match status" value="2"/>
</dbReference>
<sequence>MNQNPDQPHTPDQSSNPAQSPAAQSPSAHTPADQTPQHQNEAPKTSRDRQKEFFGRVNPIVGFSVSRYVFSIGVFIGIVVFGFVSMRSLGVDLLPTVNIPVVNISTTYSGASPAAVDSQVTQVIEGAVAQVIGATSVSSQSRTGSSRVTIQFADGTNQDAAANQVASLVAGASRRLPSGTDSPSVRTFNPNAQAILEFGVSGGQASLSDIYDYANNVLLPGLQLIDGVANVSITGGSNRQIEVRLNPDKLASFGLTPSAVSSAITSSNVNSSIGSITSNNTSLTYTTNSLLTSVADVANVKVDAARGLQVSDVADVSDTSTTSSYTRVDGLPVVLVSIQQTAGSNAVSVVDRVKALIAQTRLPGGYKVTFSNDSTTPIRASIASTQHELLLTALVVAVVTMLFLGRLNTAFTVIAAIPISLAAAPILYKLMGFTFNQVSLLALIVAIGIVVDDSIVVAENVERYRALGHDRLQSVLKGASEVFGAVTAATLSLLAVLIPVSFIGGIIGSYLQQFALGLAAAVLLSWLEALLFLTVRMAYTPDAQPLGWRDAGRSVLKLPGALAWGLRSVRTYWFWGLVIVALAGTWTLGKTPLYLAGVVLLPLALGLLAYLWGVALALLEALTTTLSGWTNAGLRVVRDAYARSLDEALHFSPLVLLFALAFLAATFVIVVPRLNFTFTPTTDSGTLNANLRLPSSLSLDTSNQLLGRMESYFRAQKDVQTVQSSVSGSGGASVNITLKPVEERPGISTLTGEYQRGLQTLYADYPDVRARIFSGGGFRGQGTQQTVNLVSSNFDILNTRAALAVSTLEADTNILSVSSNFDNQAVENRFVPNANLLSGTGLTAASVASTLNAYASGSSAGSVEVNGQTYPIRVQIDPVRLTTEQNLLSLPVYSNALQSNLTVGQLGSVTQGTAPGQIERQNRIYTLSLNYQPATDTALSTTQLTDRVTADLTTAGVIDNLVSVGAADSSGAFALGNQLGGLGVQAFGLSILLVYLVMGSQFNSFRYPLYLLLPVPFAVAGALWLIFLTGSSLDIFGVLGFLLLIGLSAKNAILYLEFVVEKMQELPFREAMLEASRLRFRPIIMTTVTIMVVSLPLLLSNGSGSEYGKSISIVILGGVTVSAIMTFYVVPAAFYLFERRRNDRTSGLAKAPPAAGDGPHKGGLAAGD</sequence>